<dbReference type="PROSITE" id="PS51273">
    <property type="entry name" value="GATASE_TYPE_1"/>
    <property type="match status" value="1"/>
</dbReference>
<dbReference type="InterPro" id="IPR017926">
    <property type="entry name" value="GATASE"/>
</dbReference>
<accession>A0ABR5IAK0</accession>
<evidence type="ECO:0000313" key="2">
    <source>
        <dbReference type="EMBL" id="KNA90638.1"/>
    </source>
</evidence>
<dbReference type="CDD" id="cd01741">
    <property type="entry name" value="GATase1_1"/>
    <property type="match status" value="1"/>
</dbReference>
<organism evidence="2 3">
    <name type="scientific">Gordonia jacobaea</name>
    <dbReference type="NCBI Taxonomy" id="122202"/>
    <lineage>
        <taxon>Bacteria</taxon>
        <taxon>Bacillati</taxon>
        <taxon>Actinomycetota</taxon>
        <taxon>Actinomycetes</taxon>
        <taxon>Mycobacteriales</taxon>
        <taxon>Gordoniaceae</taxon>
        <taxon>Gordonia</taxon>
    </lineage>
</organism>
<comment type="caution">
    <text evidence="2">The sequence shown here is derived from an EMBL/GenBank/DDBJ whole genome shotgun (WGS) entry which is preliminary data.</text>
</comment>
<evidence type="ECO:0000259" key="1">
    <source>
        <dbReference type="Pfam" id="PF00117"/>
    </source>
</evidence>
<dbReference type="Pfam" id="PF00117">
    <property type="entry name" value="GATase"/>
    <property type="match status" value="1"/>
</dbReference>
<dbReference type="InterPro" id="IPR029062">
    <property type="entry name" value="Class_I_gatase-like"/>
</dbReference>
<protein>
    <submittedName>
        <fullName evidence="2">Glutamine amidotransferase</fullName>
    </submittedName>
</protein>
<dbReference type="InterPro" id="IPR044992">
    <property type="entry name" value="ChyE-like"/>
</dbReference>
<dbReference type="PANTHER" id="PTHR42695">
    <property type="entry name" value="GLUTAMINE AMIDOTRANSFERASE YLR126C-RELATED"/>
    <property type="match status" value="1"/>
</dbReference>
<name>A0ABR5IAK0_9ACTN</name>
<evidence type="ECO:0000313" key="3">
    <source>
        <dbReference type="Proteomes" id="UP000037247"/>
    </source>
</evidence>
<gene>
    <name evidence="2" type="ORF">ABW18_13875</name>
</gene>
<sequence length="242" mass="26101">MTTLRLLEIRHAECESLGTYAGGLPHDAEVTTLRAERDTFPDDPASFDAIAVMGGGMGANDGPTYPWIDDEIDFLRRALSKDVPIWGVCLGSQLLASAADAKVSTGPAPEIGISKVTWTSDGVVDPVWKGLSDKTFDSMQWHYDTFDLPAGATLLASSESYANQAFRLGASYGLQFHLEVDSPLFATWLDDPAYRTELVEALGPGGPDQVSADLTDVESTTRAMAAAAMSRWLDIVVARQER</sequence>
<keyword evidence="3" id="KW-1185">Reference proteome</keyword>
<dbReference type="SUPFAM" id="SSF52317">
    <property type="entry name" value="Class I glutamine amidotransferase-like"/>
    <property type="match status" value="1"/>
</dbReference>
<proteinExistence type="predicted"/>
<dbReference type="Proteomes" id="UP000037247">
    <property type="component" value="Unassembled WGS sequence"/>
</dbReference>
<dbReference type="Gene3D" id="3.40.50.880">
    <property type="match status" value="1"/>
</dbReference>
<feature type="domain" description="Glutamine amidotransferase" evidence="1">
    <location>
        <begin position="45"/>
        <end position="182"/>
    </location>
</feature>
<reference evidence="2 3" key="1">
    <citation type="submission" date="2015-05" db="EMBL/GenBank/DDBJ databases">
        <title>Draft genome sequence of the bacterium Gordonia jacobaea a new member of the Gordonia genus.</title>
        <authorList>
            <person name="Jimenez-Galisteo G."/>
            <person name="Dominguez A."/>
            <person name="Munoz E."/>
            <person name="Vinas M."/>
        </authorList>
    </citation>
    <scope>NUCLEOTIDE SEQUENCE [LARGE SCALE GENOMIC DNA]</scope>
    <source>
        <strain evidence="3">mv1</strain>
    </source>
</reference>
<dbReference type="EMBL" id="LDTZ01000018">
    <property type="protein sequence ID" value="KNA90638.1"/>
    <property type="molecule type" value="Genomic_DNA"/>
</dbReference>
<keyword evidence="2" id="KW-0315">Glutamine amidotransferase</keyword>
<dbReference type="RefSeq" id="WP_049699576.1">
    <property type="nucleotide sequence ID" value="NZ_JAQDQF010000006.1"/>
</dbReference>
<dbReference type="PANTHER" id="PTHR42695:SF5">
    <property type="entry name" value="GLUTAMINE AMIDOTRANSFERASE YLR126C-RELATED"/>
    <property type="match status" value="1"/>
</dbReference>